<dbReference type="Proteomes" id="UP001143364">
    <property type="component" value="Unassembled WGS sequence"/>
</dbReference>
<proteinExistence type="predicted"/>
<reference evidence="2" key="2">
    <citation type="submission" date="2023-01" db="EMBL/GenBank/DDBJ databases">
        <authorList>
            <person name="Sun Q."/>
            <person name="Evtushenko L."/>
        </authorList>
    </citation>
    <scope>NUCLEOTIDE SEQUENCE</scope>
    <source>
        <strain evidence="2">VKM B-2555</strain>
    </source>
</reference>
<gene>
    <name evidence="2" type="ORF">GCM10008171_05910</name>
</gene>
<evidence type="ECO:0000256" key="1">
    <source>
        <dbReference type="SAM" id="Phobius"/>
    </source>
</evidence>
<name>A0A9W6JE63_9HYPH</name>
<dbReference type="AlphaFoldDB" id="A0A9W6JE63"/>
<keyword evidence="1" id="KW-0812">Transmembrane</keyword>
<sequence length="120" mass="12419">MAPVEDSAATPVDQRAAAIEPVFRNGTITAFGITLSFSLGFLSQWASSDGVWRLYDGPPAALIIVGAALQIRALALLLPVEGLARTVYDRATRLYLIGLGLTGAGVFGAVVADVAAALFT</sequence>
<feature type="transmembrane region" description="Helical" evidence="1">
    <location>
        <begin position="94"/>
        <end position="119"/>
    </location>
</feature>
<dbReference type="EMBL" id="BSFK01000005">
    <property type="protein sequence ID" value="GLK75337.1"/>
    <property type="molecule type" value="Genomic_DNA"/>
</dbReference>
<accession>A0A9W6JE63</accession>
<evidence type="ECO:0000313" key="2">
    <source>
        <dbReference type="EMBL" id="GLK75337.1"/>
    </source>
</evidence>
<protein>
    <submittedName>
        <fullName evidence="2">Uncharacterized protein</fullName>
    </submittedName>
</protein>
<keyword evidence="3" id="KW-1185">Reference proteome</keyword>
<feature type="transmembrane region" description="Helical" evidence="1">
    <location>
        <begin position="59"/>
        <end position="82"/>
    </location>
</feature>
<comment type="caution">
    <text evidence="2">The sequence shown here is derived from an EMBL/GenBank/DDBJ whole genome shotgun (WGS) entry which is preliminary data.</text>
</comment>
<feature type="transmembrane region" description="Helical" evidence="1">
    <location>
        <begin position="28"/>
        <end position="47"/>
    </location>
</feature>
<keyword evidence="1" id="KW-0472">Membrane</keyword>
<evidence type="ECO:0000313" key="3">
    <source>
        <dbReference type="Proteomes" id="UP001143364"/>
    </source>
</evidence>
<dbReference type="RefSeq" id="WP_271203293.1">
    <property type="nucleotide sequence ID" value="NZ_BSFK01000005.1"/>
</dbReference>
<reference evidence="2" key="1">
    <citation type="journal article" date="2014" name="Int. J. Syst. Evol. Microbiol.">
        <title>Complete genome sequence of Corynebacterium casei LMG S-19264T (=DSM 44701T), isolated from a smear-ripened cheese.</title>
        <authorList>
            <consortium name="US DOE Joint Genome Institute (JGI-PGF)"/>
            <person name="Walter F."/>
            <person name="Albersmeier A."/>
            <person name="Kalinowski J."/>
            <person name="Ruckert C."/>
        </authorList>
    </citation>
    <scope>NUCLEOTIDE SEQUENCE</scope>
    <source>
        <strain evidence="2">VKM B-2555</strain>
    </source>
</reference>
<organism evidence="2 3">
    <name type="scientific">Methylopila jiangsuensis</name>
    <dbReference type="NCBI Taxonomy" id="586230"/>
    <lineage>
        <taxon>Bacteria</taxon>
        <taxon>Pseudomonadati</taxon>
        <taxon>Pseudomonadota</taxon>
        <taxon>Alphaproteobacteria</taxon>
        <taxon>Hyphomicrobiales</taxon>
        <taxon>Methylopilaceae</taxon>
        <taxon>Methylopila</taxon>
    </lineage>
</organism>
<keyword evidence="1" id="KW-1133">Transmembrane helix</keyword>